<protein>
    <recommendedName>
        <fullName evidence="1">DNA helicase Pif1-like 2B domain-containing protein</fullName>
    </recommendedName>
</protein>
<dbReference type="KEGG" id="api:103309907"/>
<dbReference type="InterPro" id="IPR049163">
    <property type="entry name" value="Pif1-like_2B_dom"/>
</dbReference>
<dbReference type="EnsemblMetazoa" id="XM_008186604.1">
    <property type="protein sequence ID" value="XP_008184826.1"/>
    <property type="gene ID" value="LOC103309907"/>
</dbReference>
<proteinExistence type="predicted"/>
<evidence type="ECO:0000313" key="3">
    <source>
        <dbReference type="Proteomes" id="UP000007819"/>
    </source>
</evidence>
<dbReference type="SUPFAM" id="SSF52540">
    <property type="entry name" value="P-loop containing nucleoside triphosphate hydrolases"/>
    <property type="match status" value="1"/>
</dbReference>
<reference evidence="2" key="2">
    <citation type="submission" date="2022-06" db="UniProtKB">
        <authorList>
            <consortium name="EnsemblMetazoa"/>
        </authorList>
    </citation>
    <scope>IDENTIFICATION</scope>
</reference>
<dbReference type="OrthoDB" id="272985at2759"/>
<dbReference type="InterPro" id="IPR027417">
    <property type="entry name" value="P-loop_NTPase"/>
</dbReference>
<dbReference type="AlphaFoldDB" id="A0A8R2F9I0"/>
<dbReference type="PANTHER" id="PTHR23274">
    <property type="entry name" value="DNA HELICASE-RELATED"/>
    <property type="match status" value="1"/>
</dbReference>
<dbReference type="RefSeq" id="XP_008184826.1">
    <property type="nucleotide sequence ID" value="XM_008186604.1"/>
</dbReference>
<dbReference type="GO" id="GO:0006260">
    <property type="term" value="P:DNA replication"/>
    <property type="evidence" value="ECO:0007669"/>
    <property type="project" value="TreeGrafter"/>
</dbReference>
<keyword evidence="3" id="KW-1185">Reference proteome</keyword>
<dbReference type="Proteomes" id="UP000007819">
    <property type="component" value="Unassembled WGS sequence"/>
</dbReference>
<evidence type="ECO:0000313" key="2">
    <source>
        <dbReference type="EnsemblMetazoa" id="XP_008184826.1"/>
    </source>
</evidence>
<dbReference type="Gene3D" id="3.40.50.300">
    <property type="entry name" value="P-loop containing nucleotide triphosphate hydrolases"/>
    <property type="match status" value="1"/>
</dbReference>
<dbReference type="GO" id="GO:0005657">
    <property type="term" value="C:replication fork"/>
    <property type="evidence" value="ECO:0007669"/>
    <property type="project" value="TreeGrafter"/>
</dbReference>
<dbReference type="PANTHER" id="PTHR23274:SF51">
    <property type="entry name" value="OS03G0423850 PROTEIN"/>
    <property type="match status" value="1"/>
</dbReference>
<accession>A0A8R2F9I0</accession>
<name>A0A8R2F9I0_ACYPI</name>
<dbReference type="Pfam" id="PF21530">
    <property type="entry name" value="Pif1_2B_dom"/>
    <property type="match status" value="1"/>
</dbReference>
<sequence length="161" mass="18419">MADEADEVANFPTEFLNALVPDGLPPFRLKLEVGCIVILLRNLDPRRRLYNDTRLVVTDLRTHNFKAKILGSDPQDEDIVLPILLRRLQFPVRLSFAMTINKSQGQTFDRVGLLLTSPPFTHGQLYVAFSRVRNAQSMRVGMYADDSVRFVTKNIVYREVL</sequence>
<reference evidence="3" key="1">
    <citation type="submission" date="2010-06" db="EMBL/GenBank/DDBJ databases">
        <authorList>
            <person name="Jiang H."/>
            <person name="Abraham K."/>
            <person name="Ali S."/>
            <person name="Alsbrooks S.L."/>
            <person name="Anim B.N."/>
            <person name="Anosike U.S."/>
            <person name="Attaway T."/>
            <person name="Bandaranaike D.P."/>
            <person name="Battles P.K."/>
            <person name="Bell S.N."/>
            <person name="Bell A.V."/>
            <person name="Beltran B."/>
            <person name="Bickham C."/>
            <person name="Bustamante Y."/>
            <person name="Caleb T."/>
            <person name="Canada A."/>
            <person name="Cardenas V."/>
            <person name="Carter K."/>
            <person name="Chacko J."/>
            <person name="Chandrabose M.N."/>
            <person name="Chavez D."/>
            <person name="Chavez A."/>
            <person name="Chen L."/>
            <person name="Chu H.-S."/>
            <person name="Claassen K.J."/>
            <person name="Cockrell R."/>
            <person name="Collins M."/>
            <person name="Cooper J.A."/>
            <person name="Cree A."/>
            <person name="Curry S.M."/>
            <person name="Da Y."/>
            <person name="Dao M.D."/>
            <person name="Das B."/>
            <person name="Davila M.-L."/>
            <person name="Davy-Carroll L."/>
            <person name="Denson S."/>
            <person name="Dinh H."/>
            <person name="Ebong V.E."/>
            <person name="Edwards J.R."/>
            <person name="Egan A."/>
            <person name="El-Daye J."/>
            <person name="Escobedo L."/>
            <person name="Fernandez S."/>
            <person name="Fernando P.R."/>
            <person name="Flagg N."/>
            <person name="Forbes L.D."/>
            <person name="Fowler R.G."/>
            <person name="Fu Q."/>
            <person name="Gabisi R.A."/>
            <person name="Ganer J."/>
            <person name="Garbino Pronczuk A."/>
            <person name="Garcia R.M."/>
            <person name="Garner T."/>
            <person name="Garrett T.E."/>
            <person name="Gonzalez D.A."/>
            <person name="Hamid H."/>
            <person name="Hawkins E.S."/>
            <person name="Hirani K."/>
            <person name="Hogues M.E."/>
            <person name="Hollins B."/>
            <person name="Hsiao C.-H."/>
            <person name="Jabil R."/>
            <person name="James M.L."/>
            <person name="Jhangiani S.N."/>
            <person name="Johnson B."/>
            <person name="Johnson Q."/>
            <person name="Joshi V."/>
            <person name="Kalu J.B."/>
            <person name="Kam C."/>
            <person name="Kashfia A."/>
            <person name="Keebler J."/>
            <person name="Kisamo H."/>
            <person name="Kovar C.L."/>
            <person name="Lago L.A."/>
            <person name="Lai C.-Y."/>
            <person name="Laidlaw J."/>
            <person name="Lara F."/>
            <person name="Le T.-K."/>
            <person name="Lee S.L."/>
            <person name="Legall F.H."/>
            <person name="Lemon S.J."/>
            <person name="Lewis L.R."/>
            <person name="Li B."/>
            <person name="Liu Y."/>
            <person name="Liu Y.-S."/>
            <person name="Lopez J."/>
            <person name="Lozado R.J."/>
            <person name="Lu J."/>
            <person name="Madu R.C."/>
            <person name="Maheshwari M."/>
            <person name="Maheshwari R."/>
            <person name="Malloy K."/>
            <person name="Martinez E."/>
            <person name="Mathew T."/>
            <person name="Mercado I.C."/>
            <person name="Mercado C."/>
            <person name="Meyer B."/>
            <person name="Montgomery K."/>
            <person name="Morgan M.B."/>
            <person name="Munidasa M."/>
            <person name="Nazareth L.V."/>
            <person name="Nelson J."/>
            <person name="Ng B.M."/>
            <person name="Nguyen N.B."/>
            <person name="Nguyen P.Q."/>
            <person name="Nguyen T."/>
            <person name="Obregon M."/>
            <person name="Okwuonu G.O."/>
            <person name="Onwere C.G."/>
            <person name="Orozco G."/>
            <person name="Parra A."/>
            <person name="Patel S."/>
            <person name="Patil S."/>
            <person name="Perez A."/>
            <person name="Perez Y."/>
            <person name="Pham C."/>
            <person name="Primus E.L."/>
            <person name="Pu L.-L."/>
            <person name="Puazo M."/>
            <person name="Qin X."/>
            <person name="Quiroz J.B."/>
            <person name="Reese J."/>
            <person name="Richards S."/>
            <person name="Rives C.M."/>
            <person name="Robberts R."/>
            <person name="Ruiz S.J."/>
            <person name="Ruiz M.J."/>
            <person name="Santibanez J."/>
            <person name="Schneider B.W."/>
            <person name="Sisson I."/>
            <person name="Smith M."/>
            <person name="Sodergren E."/>
            <person name="Song X.-Z."/>
            <person name="Song B.B."/>
            <person name="Summersgill H."/>
            <person name="Thelus R."/>
            <person name="Thornton R.D."/>
            <person name="Trejos Z.Y."/>
            <person name="Usmani K."/>
            <person name="Vattathil S."/>
            <person name="Villasana D."/>
            <person name="Walker D.L."/>
            <person name="Wang S."/>
            <person name="Wang K."/>
            <person name="White C.S."/>
            <person name="Williams A.C."/>
            <person name="Williamson J."/>
            <person name="Wilson K."/>
            <person name="Woghiren I.O."/>
            <person name="Woodworth J.R."/>
            <person name="Worley K.C."/>
            <person name="Wright R.A."/>
            <person name="Wu W."/>
            <person name="Young L."/>
            <person name="Zhang L."/>
            <person name="Zhang J."/>
            <person name="Zhu Y."/>
            <person name="Muzny D.M."/>
            <person name="Weinstock G."/>
            <person name="Gibbs R.A."/>
        </authorList>
    </citation>
    <scope>NUCLEOTIDE SEQUENCE [LARGE SCALE GENOMIC DNA]</scope>
    <source>
        <strain evidence="3">LSR1</strain>
    </source>
</reference>
<evidence type="ECO:0000259" key="1">
    <source>
        <dbReference type="Pfam" id="PF21530"/>
    </source>
</evidence>
<feature type="domain" description="DNA helicase Pif1-like 2B" evidence="1">
    <location>
        <begin position="14"/>
        <end position="60"/>
    </location>
</feature>
<dbReference type="GeneID" id="103309907"/>
<organism evidence="2 3">
    <name type="scientific">Acyrthosiphon pisum</name>
    <name type="common">Pea aphid</name>
    <dbReference type="NCBI Taxonomy" id="7029"/>
    <lineage>
        <taxon>Eukaryota</taxon>
        <taxon>Metazoa</taxon>
        <taxon>Ecdysozoa</taxon>
        <taxon>Arthropoda</taxon>
        <taxon>Hexapoda</taxon>
        <taxon>Insecta</taxon>
        <taxon>Pterygota</taxon>
        <taxon>Neoptera</taxon>
        <taxon>Paraneoptera</taxon>
        <taxon>Hemiptera</taxon>
        <taxon>Sternorrhyncha</taxon>
        <taxon>Aphidomorpha</taxon>
        <taxon>Aphidoidea</taxon>
        <taxon>Aphididae</taxon>
        <taxon>Macrosiphini</taxon>
        <taxon>Acyrthosiphon</taxon>
    </lineage>
</organism>
<dbReference type="CDD" id="cd18809">
    <property type="entry name" value="SF1_C_RecD"/>
    <property type="match status" value="1"/>
</dbReference>